<keyword evidence="3" id="KW-1003">Cell membrane</keyword>
<feature type="transmembrane region" description="Helical" evidence="7">
    <location>
        <begin position="38"/>
        <end position="60"/>
    </location>
</feature>
<dbReference type="Proteomes" id="UP000247150">
    <property type="component" value="Unassembled WGS sequence"/>
</dbReference>
<feature type="transmembrane region" description="Helical" evidence="7">
    <location>
        <begin position="294"/>
        <end position="315"/>
    </location>
</feature>
<keyword evidence="2 7" id="KW-0813">Transport</keyword>
<dbReference type="GO" id="GO:0055085">
    <property type="term" value="P:transmembrane transport"/>
    <property type="evidence" value="ECO:0007669"/>
    <property type="project" value="InterPro"/>
</dbReference>
<dbReference type="PANTHER" id="PTHR30193:SF37">
    <property type="entry name" value="INNER MEMBRANE ABC TRANSPORTER PERMEASE PROTEIN YCJO"/>
    <property type="match status" value="1"/>
</dbReference>
<evidence type="ECO:0000313" key="10">
    <source>
        <dbReference type="Proteomes" id="UP000247150"/>
    </source>
</evidence>
<dbReference type="InterPro" id="IPR035906">
    <property type="entry name" value="MetI-like_sf"/>
</dbReference>
<organism evidence="9 10">
    <name type="scientific">Cytobacillus oceanisediminis</name>
    <dbReference type="NCBI Taxonomy" id="665099"/>
    <lineage>
        <taxon>Bacteria</taxon>
        <taxon>Bacillati</taxon>
        <taxon>Bacillota</taxon>
        <taxon>Bacilli</taxon>
        <taxon>Bacillales</taxon>
        <taxon>Bacillaceae</taxon>
        <taxon>Cytobacillus</taxon>
    </lineage>
</organism>
<keyword evidence="6 7" id="KW-0472">Membrane</keyword>
<evidence type="ECO:0000256" key="6">
    <source>
        <dbReference type="ARBA" id="ARBA00023136"/>
    </source>
</evidence>
<evidence type="ECO:0000256" key="2">
    <source>
        <dbReference type="ARBA" id="ARBA00022448"/>
    </source>
</evidence>
<feature type="transmembrane region" description="Helical" evidence="7">
    <location>
        <begin position="101"/>
        <end position="122"/>
    </location>
</feature>
<keyword evidence="4 7" id="KW-0812">Transmembrane</keyword>
<evidence type="ECO:0000256" key="1">
    <source>
        <dbReference type="ARBA" id="ARBA00004651"/>
    </source>
</evidence>
<feature type="transmembrane region" description="Helical" evidence="7">
    <location>
        <begin position="229"/>
        <end position="252"/>
    </location>
</feature>
<dbReference type="SUPFAM" id="SSF161098">
    <property type="entry name" value="MetI-like"/>
    <property type="match status" value="1"/>
</dbReference>
<dbReference type="RefSeq" id="WP_258309446.1">
    <property type="nucleotide sequence ID" value="NZ_QGTW01000006.1"/>
</dbReference>
<dbReference type="PANTHER" id="PTHR30193">
    <property type="entry name" value="ABC TRANSPORTER PERMEASE PROTEIN"/>
    <property type="match status" value="1"/>
</dbReference>
<dbReference type="EMBL" id="QGTW01000006">
    <property type="protein sequence ID" value="PWW28268.1"/>
    <property type="molecule type" value="Genomic_DNA"/>
</dbReference>
<dbReference type="CDD" id="cd06261">
    <property type="entry name" value="TM_PBP2"/>
    <property type="match status" value="1"/>
</dbReference>
<sequence>MVEPTVPVKKDGKGHIIDKRAGKMTSLIANKKALSLNLFAWLFLAPYLLFYSWFMLYPIIKGFIISLYQWTIGNERTYVGLGNYQAIFKDGFFWEALGNTVYFVVISTPTLVIAGILLALIVNSRLKGTGFLRSAFFLPHILSISVISSIWVFVLQPYTGLMNSVLKTLGVTQEIFWLDSANLAWLSILLATIWWTVGFNMVLFLAGLQEIPDDLYEAARIDGANSWHCFRYITLPSLKGVILLVVVLQSIASFKLFGQSYLMTNGGPGTSTRTLVQYIYETGFRTNEMGLASAMSYVLFLVMVLFAIIQFKFMAKKD</sequence>
<dbReference type="PROSITE" id="PS50928">
    <property type="entry name" value="ABC_TM1"/>
    <property type="match status" value="1"/>
</dbReference>
<comment type="similarity">
    <text evidence="7">Belongs to the binding-protein-dependent transport system permease family.</text>
</comment>
<gene>
    <name evidence="9" type="ORF">DFO73_10683</name>
</gene>
<comment type="subcellular location">
    <subcellularLocation>
        <location evidence="1 7">Cell membrane</location>
        <topology evidence="1 7">Multi-pass membrane protein</topology>
    </subcellularLocation>
</comment>
<feature type="transmembrane region" description="Helical" evidence="7">
    <location>
        <begin position="134"/>
        <end position="154"/>
    </location>
</feature>
<dbReference type="InterPro" id="IPR000515">
    <property type="entry name" value="MetI-like"/>
</dbReference>
<protein>
    <submittedName>
        <fullName evidence="9">Carbohydrate ABC transporter membrane protein 1 (CUT1 family)</fullName>
    </submittedName>
</protein>
<dbReference type="InterPro" id="IPR051393">
    <property type="entry name" value="ABC_transporter_permease"/>
</dbReference>
<dbReference type="GO" id="GO:0005886">
    <property type="term" value="C:plasma membrane"/>
    <property type="evidence" value="ECO:0007669"/>
    <property type="project" value="UniProtKB-SubCell"/>
</dbReference>
<feature type="domain" description="ABC transmembrane type-1" evidence="8">
    <location>
        <begin position="97"/>
        <end position="310"/>
    </location>
</feature>
<dbReference type="Gene3D" id="1.10.3720.10">
    <property type="entry name" value="MetI-like"/>
    <property type="match status" value="1"/>
</dbReference>
<feature type="transmembrane region" description="Helical" evidence="7">
    <location>
        <begin position="183"/>
        <end position="208"/>
    </location>
</feature>
<comment type="caution">
    <text evidence="9">The sequence shown here is derived from an EMBL/GenBank/DDBJ whole genome shotgun (WGS) entry which is preliminary data.</text>
</comment>
<name>A0A2V2ZV34_9BACI</name>
<accession>A0A2V2ZV34</accession>
<dbReference type="AlphaFoldDB" id="A0A2V2ZV34"/>
<evidence type="ECO:0000313" key="9">
    <source>
        <dbReference type="EMBL" id="PWW28268.1"/>
    </source>
</evidence>
<proteinExistence type="inferred from homology"/>
<evidence type="ECO:0000256" key="4">
    <source>
        <dbReference type="ARBA" id="ARBA00022692"/>
    </source>
</evidence>
<evidence type="ECO:0000256" key="7">
    <source>
        <dbReference type="RuleBase" id="RU363032"/>
    </source>
</evidence>
<keyword evidence="5 7" id="KW-1133">Transmembrane helix</keyword>
<evidence type="ECO:0000259" key="8">
    <source>
        <dbReference type="PROSITE" id="PS50928"/>
    </source>
</evidence>
<reference evidence="9 10" key="1">
    <citation type="submission" date="2018-05" db="EMBL/GenBank/DDBJ databases">
        <title>Freshwater and sediment microbial communities from various areas in North America, analyzing microbe dynamics in response to fracking.</title>
        <authorList>
            <person name="Lamendella R."/>
        </authorList>
    </citation>
    <scope>NUCLEOTIDE SEQUENCE [LARGE SCALE GENOMIC DNA]</scope>
    <source>
        <strain evidence="9 10">15_TX</strain>
    </source>
</reference>
<dbReference type="Pfam" id="PF00528">
    <property type="entry name" value="BPD_transp_1"/>
    <property type="match status" value="1"/>
</dbReference>
<evidence type="ECO:0000256" key="3">
    <source>
        <dbReference type="ARBA" id="ARBA00022475"/>
    </source>
</evidence>
<evidence type="ECO:0000256" key="5">
    <source>
        <dbReference type="ARBA" id="ARBA00022989"/>
    </source>
</evidence>